<keyword evidence="4" id="KW-0614">Plasmid</keyword>
<dbReference type="PANTHER" id="PTHR42977">
    <property type="entry name" value="HYDROLASE-RELATED"/>
    <property type="match status" value="1"/>
</dbReference>
<proteinExistence type="predicted"/>
<keyword evidence="2" id="KW-0472">Membrane</keyword>
<keyword evidence="5" id="KW-1185">Reference proteome</keyword>
<evidence type="ECO:0000313" key="4">
    <source>
        <dbReference type="EMBL" id="WYK20132.1"/>
    </source>
</evidence>
<dbReference type="InterPro" id="IPR051340">
    <property type="entry name" value="Haloalkane_dehalogenase"/>
</dbReference>
<dbReference type="EMBL" id="CP146607">
    <property type="protein sequence ID" value="WYK20132.1"/>
    <property type="molecule type" value="Genomic_DNA"/>
</dbReference>
<dbReference type="Proteomes" id="UP001281305">
    <property type="component" value="Plasmid unnamed1"/>
</dbReference>
<evidence type="ECO:0000256" key="2">
    <source>
        <dbReference type="SAM" id="Phobius"/>
    </source>
</evidence>
<keyword evidence="1 4" id="KW-0378">Hydrolase</keyword>
<dbReference type="GO" id="GO:0016787">
    <property type="term" value="F:hydrolase activity"/>
    <property type="evidence" value="ECO:0007669"/>
    <property type="project" value="UniProtKB-KW"/>
</dbReference>
<name>A0ABZ2TK73_9RHOB</name>
<dbReference type="PANTHER" id="PTHR42977:SF3">
    <property type="entry name" value="AB HYDROLASE-1 DOMAIN-CONTAINING PROTEIN"/>
    <property type="match status" value="1"/>
</dbReference>
<evidence type="ECO:0000259" key="3">
    <source>
        <dbReference type="Pfam" id="PF00561"/>
    </source>
</evidence>
<dbReference type="InterPro" id="IPR000073">
    <property type="entry name" value="AB_hydrolase_1"/>
</dbReference>
<feature type="domain" description="AB hydrolase-1" evidence="3">
    <location>
        <begin position="68"/>
        <end position="313"/>
    </location>
</feature>
<organism evidence="4 5">
    <name type="scientific">Roseovarius rhodophyticola</name>
    <dbReference type="NCBI Taxonomy" id="3080827"/>
    <lineage>
        <taxon>Bacteria</taxon>
        <taxon>Pseudomonadati</taxon>
        <taxon>Pseudomonadota</taxon>
        <taxon>Alphaproteobacteria</taxon>
        <taxon>Rhodobacterales</taxon>
        <taxon>Roseobacteraceae</taxon>
        <taxon>Roseovarius</taxon>
    </lineage>
</organism>
<dbReference type="PRINTS" id="PR00412">
    <property type="entry name" value="EPOXHYDRLASE"/>
</dbReference>
<accession>A0ABZ2TK73</accession>
<dbReference type="InterPro" id="IPR029058">
    <property type="entry name" value="AB_hydrolase_fold"/>
</dbReference>
<evidence type="ECO:0000313" key="5">
    <source>
        <dbReference type="Proteomes" id="UP001281305"/>
    </source>
</evidence>
<geneLocation type="plasmid" evidence="4 5">
    <name>unnamed1</name>
</geneLocation>
<dbReference type="Pfam" id="PF00561">
    <property type="entry name" value="Abhydrolase_1"/>
    <property type="match status" value="1"/>
</dbReference>
<dbReference type="RefSeq" id="WP_317054387.1">
    <property type="nucleotide sequence ID" value="NZ_CP146607.1"/>
</dbReference>
<dbReference type="InterPro" id="IPR000639">
    <property type="entry name" value="Epox_hydrolase-like"/>
</dbReference>
<dbReference type="SUPFAM" id="SSF53474">
    <property type="entry name" value="alpha/beta-Hydrolases"/>
    <property type="match status" value="1"/>
</dbReference>
<gene>
    <name evidence="4" type="ORF">RZS32_018780</name>
</gene>
<feature type="transmembrane region" description="Helical" evidence="2">
    <location>
        <begin position="21"/>
        <end position="40"/>
    </location>
</feature>
<dbReference type="Gene3D" id="3.40.50.1820">
    <property type="entry name" value="alpha/beta hydrolase"/>
    <property type="match status" value="1"/>
</dbReference>
<sequence>MKRTEQTQSVSTSLDAHKGAAMLFAAAFAAVGSLALPAYAETTATTYGFEDVDDVDIFYREAGDPANPTIVMLHGFPSSSHQYRNLLRDLSADYHVIAPDYPGFGASEFPSPDDFDYTFDNLANSMDTFIEQRGITEYALVLHDYGAPVGFRIALEHPERVTALLVQNGNAYIEGVNPAASEPLQALWENRTPEVDAQVAANLFNLEALKWQYTHGTRNPDGILPDNWFLDFQRVSRPGQHQAQLDLLTDYTSNIAAYPTWQAYLREHQPPVLVTWGQNDAFFAPAGAEGYAADVSDVEIHLLDTGHFPLEEEGPFIASTIKTFLAARGIE</sequence>
<evidence type="ECO:0000256" key="1">
    <source>
        <dbReference type="ARBA" id="ARBA00022801"/>
    </source>
</evidence>
<dbReference type="PRINTS" id="PR00111">
    <property type="entry name" value="ABHYDROLASE"/>
</dbReference>
<reference evidence="4 5" key="1">
    <citation type="submission" date="2024-02" db="EMBL/GenBank/DDBJ databases">
        <title>Roseovarius strain W115 nov., isolated from a marine algae.</title>
        <authorList>
            <person name="Lee M.W."/>
            <person name="Lee J.K."/>
            <person name="Kim J.M."/>
            <person name="Choi D.G."/>
            <person name="Baek J.H."/>
            <person name="Bayburt H."/>
            <person name="Jung J.J."/>
            <person name="Han D.M."/>
            <person name="Jeon C.O."/>
        </authorList>
    </citation>
    <scope>NUCLEOTIDE SEQUENCE [LARGE SCALE GENOMIC DNA]</scope>
    <source>
        <strain evidence="4 5">W115</strain>
        <plasmid evidence="4 5">unnamed1</plasmid>
    </source>
</reference>
<keyword evidence="2" id="KW-0812">Transmembrane</keyword>
<protein>
    <submittedName>
        <fullName evidence="4">Alpha/beta hydrolase</fullName>
    </submittedName>
</protein>
<keyword evidence="2" id="KW-1133">Transmembrane helix</keyword>